<organism evidence="1 2">
    <name type="scientific">Sutcliffiella horikoshii</name>
    <dbReference type="NCBI Taxonomy" id="79883"/>
    <lineage>
        <taxon>Bacteria</taxon>
        <taxon>Bacillati</taxon>
        <taxon>Bacillota</taxon>
        <taxon>Bacilli</taxon>
        <taxon>Bacillales</taxon>
        <taxon>Bacillaceae</taxon>
        <taxon>Sutcliffiella</taxon>
    </lineage>
</organism>
<dbReference type="OrthoDB" id="1902160at2"/>
<comment type="caution">
    <text evidence="1">The sequence shown here is derived from an EMBL/GenBank/DDBJ whole genome shotgun (WGS) entry which is preliminary data.</text>
</comment>
<accession>A0A5D4TEV6</accession>
<gene>
    <name evidence="1" type="ORF">FZC75_00880</name>
</gene>
<protein>
    <recommendedName>
        <fullName evidence="3">Glycosyltransferase</fullName>
    </recommendedName>
</protein>
<dbReference type="RefSeq" id="WP_148978118.1">
    <property type="nucleotide sequence ID" value="NZ_JBNILM010000001.1"/>
</dbReference>
<evidence type="ECO:0008006" key="3">
    <source>
        <dbReference type="Google" id="ProtNLM"/>
    </source>
</evidence>
<dbReference type="Proteomes" id="UP000324517">
    <property type="component" value="Unassembled WGS sequence"/>
</dbReference>
<sequence length="240" mass="27234">MPTIALLTVTHDPAGKNIELFKELQRELEGIYSELYMTISDESSNRLINQIQKSNFIVKVIPKKGAAAARREVVSLGIMGDSDYYHYCDLDRLLTWGVNHLDELKLLTSNLPSCDYLILGRSERAMNTHPEEWIETEKITNKICSLELGMNVDITAGSCLFSRESAEYINDYSKEKMTDAEWAMIVHRIAKLEIGYAPVEGLEYHEEINGITRSLSESEKWLIRLKLSSIISETAINTGK</sequence>
<dbReference type="EMBL" id="VTET01000001">
    <property type="protein sequence ID" value="TYS74293.1"/>
    <property type="molecule type" value="Genomic_DNA"/>
</dbReference>
<evidence type="ECO:0000313" key="1">
    <source>
        <dbReference type="EMBL" id="TYS74293.1"/>
    </source>
</evidence>
<proteinExistence type="predicted"/>
<evidence type="ECO:0000313" key="2">
    <source>
        <dbReference type="Proteomes" id="UP000324517"/>
    </source>
</evidence>
<dbReference type="AlphaFoldDB" id="A0A5D4TEV6"/>
<reference evidence="1 2" key="1">
    <citation type="submission" date="2019-08" db="EMBL/GenBank/DDBJ databases">
        <title>Bacillus genomes from the desert of Cuatro Cienegas, Coahuila.</title>
        <authorList>
            <person name="Olmedo-Alvarez G."/>
        </authorList>
    </citation>
    <scope>NUCLEOTIDE SEQUENCE [LARGE SCALE GENOMIC DNA]</scope>
    <source>
        <strain evidence="1 2">CH98b_3T</strain>
    </source>
</reference>
<name>A0A5D4TEV6_9BACI</name>